<evidence type="ECO:0000313" key="1">
    <source>
        <dbReference type="EnsemblPlants" id="Solyc06g010020.1.1.1"/>
    </source>
</evidence>
<dbReference type="InParanoid" id="A0A3Q7HKF2"/>
<protein>
    <submittedName>
        <fullName evidence="1">Uncharacterized protein</fullName>
    </submittedName>
</protein>
<dbReference type="EnsemblPlants" id="Solyc06g010020.1.1">
    <property type="protein sequence ID" value="Solyc06g010020.1.1.1"/>
    <property type="gene ID" value="Solyc06g010020.1"/>
</dbReference>
<name>A0A3Q7HKF2_SOLLC</name>
<organism evidence="1">
    <name type="scientific">Solanum lycopersicum</name>
    <name type="common">Tomato</name>
    <name type="synonym">Lycopersicon esculentum</name>
    <dbReference type="NCBI Taxonomy" id="4081"/>
    <lineage>
        <taxon>Eukaryota</taxon>
        <taxon>Viridiplantae</taxon>
        <taxon>Streptophyta</taxon>
        <taxon>Embryophyta</taxon>
        <taxon>Tracheophyta</taxon>
        <taxon>Spermatophyta</taxon>
        <taxon>Magnoliopsida</taxon>
        <taxon>eudicotyledons</taxon>
        <taxon>Gunneridae</taxon>
        <taxon>Pentapetalae</taxon>
        <taxon>asterids</taxon>
        <taxon>lamiids</taxon>
        <taxon>Solanales</taxon>
        <taxon>Solanaceae</taxon>
        <taxon>Solanoideae</taxon>
        <taxon>Solaneae</taxon>
        <taxon>Solanum</taxon>
        <taxon>Solanum subgen. Lycopersicon</taxon>
    </lineage>
</organism>
<dbReference type="AlphaFoldDB" id="A0A3Q7HKF2"/>
<dbReference type="PaxDb" id="4081-Solyc06g010020.1.1"/>
<dbReference type="Gramene" id="Solyc06g010020.1.1">
    <property type="protein sequence ID" value="Solyc06g010020.1.1.1"/>
    <property type="gene ID" value="Solyc06g010020.1"/>
</dbReference>
<keyword evidence="2" id="KW-1185">Reference proteome</keyword>
<evidence type="ECO:0000313" key="2">
    <source>
        <dbReference type="Proteomes" id="UP000004994"/>
    </source>
</evidence>
<accession>A0A3Q7HKF2</accession>
<dbReference type="Proteomes" id="UP000004994">
    <property type="component" value="Chromosome 6"/>
</dbReference>
<sequence length="66" mass="7453">MTRGNQAETREITSSPTFPWQKTHLFSPFSASQQAATPAFSCLPTRDDAMSRHEYEQKIEAVGCYL</sequence>
<reference evidence="1" key="2">
    <citation type="submission" date="2019-01" db="UniProtKB">
        <authorList>
            <consortium name="EnsemblPlants"/>
        </authorList>
    </citation>
    <scope>IDENTIFICATION</scope>
    <source>
        <strain evidence="1">cv. Heinz 1706</strain>
    </source>
</reference>
<proteinExistence type="predicted"/>
<reference evidence="1" key="1">
    <citation type="journal article" date="2012" name="Nature">
        <title>The tomato genome sequence provides insights into fleshy fruit evolution.</title>
        <authorList>
            <consortium name="Tomato Genome Consortium"/>
        </authorList>
    </citation>
    <scope>NUCLEOTIDE SEQUENCE [LARGE SCALE GENOMIC DNA]</scope>
    <source>
        <strain evidence="1">cv. Heinz 1706</strain>
    </source>
</reference>